<name>A0ACC0XM09_9ROSI</name>
<dbReference type="Proteomes" id="UP001163603">
    <property type="component" value="Chromosome 12"/>
</dbReference>
<comment type="caution">
    <text evidence="1">The sequence shown here is derived from an EMBL/GenBank/DDBJ whole genome shotgun (WGS) entry which is preliminary data.</text>
</comment>
<proteinExistence type="predicted"/>
<evidence type="ECO:0000313" key="2">
    <source>
        <dbReference type="Proteomes" id="UP001163603"/>
    </source>
</evidence>
<accession>A0ACC0XM09</accession>
<keyword evidence="2" id="KW-1185">Reference proteome</keyword>
<dbReference type="EMBL" id="CM047747">
    <property type="protein sequence ID" value="KAJ0018388.1"/>
    <property type="molecule type" value="Genomic_DNA"/>
</dbReference>
<protein>
    <submittedName>
        <fullName evidence="1">Uncharacterized protein</fullName>
    </submittedName>
</protein>
<reference evidence="2" key="1">
    <citation type="journal article" date="2023" name="G3 (Bethesda)">
        <title>Genome assembly and association tests identify interacting loci associated with vigor, precocity, and sex in interspecific pistachio rootstocks.</title>
        <authorList>
            <person name="Palmer W."/>
            <person name="Jacygrad E."/>
            <person name="Sagayaradj S."/>
            <person name="Cavanaugh K."/>
            <person name="Han R."/>
            <person name="Bertier L."/>
            <person name="Beede B."/>
            <person name="Kafkas S."/>
            <person name="Golino D."/>
            <person name="Preece J."/>
            <person name="Michelmore R."/>
        </authorList>
    </citation>
    <scope>NUCLEOTIDE SEQUENCE [LARGE SCALE GENOMIC DNA]</scope>
</reference>
<evidence type="ECO:0000313" key="1">
    <source>
        <dbReference type="EMBL" id="KAJ0018388.1"/>
    </source>
</evidence>
<organism evidence="1 2">
    <name type="scientific">Pistacia integerrima</name>
    <dbReference type="NCBI Taxonomy" id="434235"/>
    <lineage>
        <taxon>Eukaryota</taxon>
        <taxon>Viridiplantae</taxon>
        <taxon>Streptophyta</taxon>
        <taxon>Embryophyta</taxon>
        <taxon>Tracheophyta</taxon>
        <taxon>Spermatophyta</taxon>
        <taxon>Magnoliopsida</taxon>
        <taxon>eudicotyledons</taxon>
        <taxon>Gunneridae</taxon>
        <taxon>Pentapetalae</taxon>
        <taxon>rosids</taxon>
        <taxon>malvids</taxon>
        <taxon>Sapindales</taxon>
        <taxon>Anacardiaceae</taxon>
        <taxon>Pistacia</taxon>
    </lineage>
</organism>
<sequence>MFPWLAFGHMLPFFELAKHIAGKDHKVFFISTPNNIKRLPKIPPNLSPFMNFVSLTLPPQDNLPQDAVQYLKMSYDKLQDSLTQFLQTCTPDWIIYDVFCYWLPPIAANLGISCAYFSIFPAWSICFFGSSTTAMINGEDPRTKPEIAFRLHEAKKLFVHLKEDDSGVSDLFRFGSAIAGCDMIAIKSCMELESEWLNLMGELHGKPIVSVGLLPPSDKDNRENLIISEWLDKQKAGSVVYVALGSEINPSQEDLAELARGLELSGLPFLWCLRKQHNPVELPDGFEERVEGRGVVWTSWAPQLKILSHESVGAFLTHCGLNSIIEALHYGRPLVLLPFVMDHGLVSRVFAEKKAGIEIERNEEDGVYSRKSVAETLRMVIVEEEGRVYRDKAKEMRIIIADKELQNQYADNFVEFLQNYRQISKY</sequence>
<gene>
    <name evidence="1" type="ORF">Pint_11503</name>
</gene>